<dbReference type="OrthoDB" id="333383at2"/>
<dbReference type="InterPro" id="IPR032710">
    <property type="entry name" value="NTF2-like_dom_sf"/>
</dbReference>
<comment type="caution">
    <text evidence="2">The sequence shown here is derived from an EMBL/GenBank/DDBJ whole genome shotgun (WGS) entry which is preliminary data.</text>
</comment>
<evidence type="ECO:0000259" key="1">
    <source>
        <dbReference type="Pfam" id="PF12680"/>
    </source>
</evidence>
<accession>A0A2W7TST8</accession>
<dbReference type="Proteomes" id="UP000249177">
    <property type="component" value="Unassembled WGS sequence"/>
</dbReference>
<sequence>MMDAQKFAKEWIESWNSHDLENIMKHYSEDIEITTPMIKLAGGIESGSLSGKQSVKEYWNKALIKFPDLHFELIEVTFGVNSVALYYKSIMNKMAIEVMFFNDEGLVNKMIAHYTN</sequence>
<protein>
    <submittedName>
        <fullName evidence="2">Nuclear transport factor 2 family protein</fullName>
    </submittedName>
</protein>
<evidence type="ECO:0000313" key="2">
    <source>
        <dbReference type="EMBL" id="PZX92674.1"/>
    </source>
</evidence>
<dbReference type="SUPFAM" id="SSF54427">
    <property type="entry name" value="NTF2-like"/>
    <property type="match status" value="1"/>
</dbReference>
<proteinExistence type="predicted"/>
<keyword evidence="3" id="KW-1185">Reference proteome</keyword>
<dbReference type="InterPro" id="IPR037401">
    <property type="entry name" value="SnoaL-like"/>
</dbReference>
<dbReference type="Pfam" id="PF12680">
    <property type="entry name" value="SnoaL_2"/>
    <property type="match status" value="1"/>
</dbReference>
<feature type="domain" description="SnoaL-like" evidence="1">
    <location>
        <begin position="9"/>
        <end position="89"/>
    </location>
</feature>
<dbReference type="EMBL" id="QKXH01000009">
    <property type="protein sequence ID" value="PZX92674.1"/>
    <property type="molecule type" value="Genomic_DNA"/>
</dbReference>
<reference evidence="2 3" key="1">
    <citation type="submission" date="2018-06" db="EMBL/GenBank/DDBJ databases">
        <title>Flavobacterium sp IMCC34762, genome.</title>
        <authorList>
            <person name="Joung Y."/>
            <person name="Cho J."/>
            <person name="Song J."/>
        </authorList>
    </citation>
    <scope>NUCLEOTIDE SEQUENCE [LARGE SCALE GENOMIC DNA]</scope>
    <source>
        <strain evidence="2 3">IMCC34762</strain>
    </source>
</reference>
<name>A0A2W7TST8_9FLAO</name>
<evidence type="ECO:0000313" key="3">
    <source>
        <dbReference type="Proteomes" id="UP000249177"/>
    </source>
</evidence>
<gene>
    <name evidence="2" type="ORF">DOS84_14560</name>
</gene>
<dbReference type="AlphaFoldDB" id="A0A2W7TST8"/>
<dbReference type="Gene3D" id="3.10.450.50">
    <property type="match status" value="1"/>
</dbReference>
<organism evidence="2 3">
    <name type="scientific">Flavobacterium aquariorum</name>
    <dbReference type="NCBI Taxonomy" id="2217670"/>
    <lineage>
        <taxon>Bacteria</taxon>
        <taxon>Pseudomonadati</taxon>
        <taxon>Bacteroidota</taxon>
        <taxon>Flavobacteriia</taxon>
        <taxon>Flavobacteriales</taxon>
        <taxon>Flavobacteriaceae</taxon>
        <taxon>Flavobacterium</taxon>
    </lineage>
</organism>